<sequence length="121" mass="13519">MESAMAPDVVENEDADRDAEEQDEVTQDFEDEGCRCDGVILTPEAPARRLRCKTPPEQAGCWLEAATYFYAYGRTPSQHQVSAKKVQKDGTSKELSLNQVLQLIWLFAFGQTHIKTPVPSS</sequence>
<dbReference type="AlphaFoldDB" id="A0A1Q9EH86"/>
<organism evidence="2 3">
    <name type="scientific">Symbiodinium microadriaticum</name>
    <name type="common">Dinoflagellate</name>
    <name type="synonym">Zooxanthella microadriatica</name>
    <dbReference type="NCBI Taxonomy" id="2951"/>
    <lineage>
        <taxon>Eukaryota</taxon>
        <taxon>Sar</taxon>
        <taxon>Alveolata</taxon>
        <taxon>Dinophyceae</taxon>
        <taxon>Suessiales</taxon>
        <taxon>Symbiodiniaceae</taxon>
        <taxon>Symbiodinium</taxon>
    </lineage>
</organism>
<comment type="caution">
    <text evidence="2">The sequence shown here is derived from an EMBL/GenBank/DDBJ whole genome shotgun (WGS) entry which is preliminary data.</text>
</comment>
<feature type="region of interest" description="Disordered" evidence="1">
    <location>
        <begin position="1"/>
        <end position="29"/>
    </location>
</feature>
<name>A0A1Q9EH86_SYMMI</name>
<dbReference type="EMBL" id="LSRX01000152">
    <property type="protein sequence ID" value="OLQ06792.1"/>
    <property type="molecule type" value="Genomic_DNA"/>
</dbReference>
<feature type="compositionally biased region" description="Acidic residues" evidence="1">
    <location>
        <begin position="10"/>
        <end position="29"/>
    </location>
</feature>
<evidence type="ECO:0000313" key="3">
    <source>
        <dbReference type="Proteomes" id="UP000186817"/>
    </source>
</evidence>
<reference evidence="2 3" key="1">
    <citation type="submission" date="2016-02" db="EMBL/GenBank/DDBJ databases">
        <title>Genome analysis of coral dinoflagellate symbionts highlights evolutionary adaptations to a symbiotic lifestyle.</title>
        <authorList>
            <person name="Aranda M."/>
            <person name="Li Y."/>
            <person name="Liew Y.J."/>
            <person name="Baumgarten S."/>
            <person name="Simakov O."/>
            <person name="Wilson M."/>
            <person name="Piel J."/>
            <person name="Ashoor H."/>
            <person name="Bougouffa S."/>
            <person name="Bajic V.B."/>
            <person name="Ryu T."/>
            <person name="Ravasi T."/>
            <person name="Bayer T."/>
            <person name="Micklem G."/>
            <person name="Kim H."/>
            <person name="Bhak J."/>
            <person name="Lajeunesse T.C."/>
            <person name="Voolstra C.R."/>
        </authorList>
    </citation>
    <scope>NUCLEOTIDE SEQUENCE [LARGE SCALE GENOMIC DNA]</scope>
    <source>
        <strain evidence="2 3">CCMP2467</strain>
    </source>
</reference>
<accession>A0A1Q9EH86</accession>
<evidence type="ECO:0000256" key="1">
    <source>
        <dbReference type="SAM" id="MobiDB-lite"/>
    </source>
</evidence>
<gene>
    <name evidence="2" type="ORF">AK812_SmicGene9862</name>
</gene>
<evidence type="ECO:0000313" key="2">
    <source>
        <dbReference type="EMBL" id="OLQ06792.1"/>
    </source>
</evidence>
<protein>
    <submittedName>
        <fullName evidence="2">Uncharacterized protein</fullName>
    </submittedName>
</protein>
<dbReference type="Proteomes" id="UP000186817">
    <property type="component" value="Unassembled WGS sequence"/>
</dbReference>
<keyword evidence="3" id="KW-1185">Reference proteome</keyword>
<proteinExistence type="predicted"/>